<proteinExistence type="predicted"/>
<protein>
    <submittedName>
        <fullName evidence="2">Uncharacterized protein</fullName>
    </submittedName>
</protein>
<evidence type="ECO:0000313" key="3">
    <source>
        <dbReference type="Proteomes" id="UP000750711"/>
    </source>
</evidence>
<comment type="caution">
    <text evidence="2">The sequence shown here is derived from an EMBL/GenBank/DDBJ whole genome shotgun (WGS) entry which is preliminary data.</text>
</comment>
<evidence type="ECO:0000313" key="2">
    <source>
        <dbReference type="EMBL" id="KAH0565572.1"/>
    </source>
</evidence>
<feature type="region of interest" description="Disordered" evidence="1">
    <location>
        <begin position="160"/>
        <end position="184"/>
    </location>
</feature>
<dbReference type="Proteomes" id="UP000750711">
    <property type="component" value="Unassembled WGS sequence"/>
</dbReference>
<feature type="compositionally biased region" description="Polar residues" evidence="1">
    <location>
        <begin position="9"/>
        <end position="25"/>
    </location>
</feature>
<feature type="compositionally biased region" description="Low complexity" evidence="1">
    <location>
        <begin position="107"/>
        <end position="118"/>
    </location>
</feature>
<name>A0A9P8LHS6_9PEZI</name>
<keyword evidence="3" id="KW-1185">Reference proteome</keyword>
<reference evidence="2" key="1">
    <citation type="submission" date="2021-03" db="EMBL/GenBank/DDBJ databases">
        <title>Comparative genomics and phylogenomic investigation of the class Geoglossomycetes provide insights into ecological specialization and systematics.</title>
        <authorList>
            <person name="Melie T."/>
            <person name="Pirro S."/>
            <person name="Miller A.N."/>
            <person name="Quandt A."/>
        </authorList>
    </citation>
    <scope>NUCLEOTIDE SEQUENCE</scope>
    <source>
        <strain evidence="2">CAQ_001_2017</strain>
    </source>
</reference>
<sequence length="184" mass="20055">MSLYPSSKPPNLTLSLDPNPQNYSSQHDDPYDPNVVPKPKSPGSKFTSFFGWKTTQSPEAVSSSTAFSDKSSPAPSPLFSKPPSRGRSAPSTSTAPPDIPRVDDSTDSTIFSDSSLSLPPVTTGSSKYEDLEEELRQITSELASSIKREMDLEDLVDRLQLDTNQQPENNKRTSDYFSDSGNSS</sequence>
<evidence type="ECO:0000256" key="1">
    <source>
        <dbReference type="SAM" id="MobiDB-lite"/>
    </source>
</evidence>
<organism evidence="2 3">
    <name type="scientific">Trichoglossum hirsutum</name>
    <dbReference type="NCBI Taxonomy" id="265104"/>
    <lineage>
        <taxon>Eukaryota</taxon>
        <taxon>Fungi</taxon>
        <taxon>Dikarya</taxon>
        <taxon>Ascomycota</taxon>
        <taxon>Pezizomycotina</taxon>
        <taxon>Geoglossomycetes</taxon>
        <taxon>Geoglossales</taxon>
        <taxon>Geoglossaceae</taxon>
        <taxon>Trichoglossum</taxon>
    </lineage>
</organism>
<accession>A0A9P8LHS6</accession>
<feature type="compositionally biased region" description="Polar residues" evidence="1">
    <location>
        <begin position="53"/>
        <end position="73"/>
    </location>
</feature>
<dbReference type="AlphaFoldDB" id="A0A9P8LHS6"/>
<gene>
    <name evidence="2" type="ORF">GP486_001022</name>
</gene>
<feature type="non-terminal residue" evidence="2">
    <location>
        <position position="184"/>
    </location>
</feature>
<dbReference type="EMBL" id="JAGHQM010000079">
    <property type="protein sequence ID" value="KAH0565572.1"/>
    <property type="molecule type" value="Genomic_DNA"/>
</dbReference>
<feature type="compositionally biased region" description="Polar residues" evidence="1">
    <location>
        <begin position="175"/>
        <end position="184"/>
    </location>
</feature>
<feature type="region of interest" description="Disordered" evidence="1">
    <location>
        <begin position="1"/>
        <end position="129"/>
    </location>
</feature>